<keyword evidence="2" id="KW-1185">Reference proteome</keyword>
<accession>A0A6G4W9S6</accession>
<dbReference type="EMBL" id="JAAKZF010000005">
    <property type="protein sequence ID" value="NGO50877.1"/>
    <property type="molecule type" value="Genomic_DNA"/>
</dbReference>
<dbReference type="Proteomes" id="UP001642900">
    <property type="component" value="Unassembled WGS sequence"/>
</dbReference>
<proteinExistence type="predicted"/>
<evidence type="ECO:0000313" key="1">
    <source>
        <dbReference type="EMBL" id="NGO50877.1"/>
    </source>
</evidence>
<sequence length="68" mass="7569">MKIFSIGTRAFGQVRRALRDTPAGEESWILDPLSHPDVEAMTERELADLPFNRGYRGAPECSGERCCG</sequence>
<comment type="caution">
    <text evidence="1">The sequence shown here is derived from an EMBL/GenBank/DDBJ whole genome shotgun (WGS) entry which is preliminary data.</text>
</comment>
<dbReference type="RefSeq" id="WP_165025085.1">
    <property type="nucleotide sequence ID" value="NZ_JAAKZF010000005.1"/>
</dbReference>
<evidence type="ECO:0000313" key="2">
    <source>
        <dbReference type="Proteomes" id="UP001642900"/>
    </source>
</evidence>
<protein>
    <submittedName>
        <fullName evidence="1">Uncharacterized protein</fullName>
    </submittedName>
</protein>
<organism evidence="1 2">
    <name type="scientific">Allomesorhizobium camelthorni</name>
    <dbReference type="NCBI Taxonomy" id="475069"/>
    <lineage>
        <taxon>Bacteria</taxon>
        <taxon>Pseudomonadati</taxon>
        <taxon>Pseudomonadota</taxon>
        <taxon>Alphaproteobacteria</taxon>
        <taxon>Hyphomicrobiales</taxon>
        <taxon>Phyllobacteriaceae</taxon>
        <taxon>Allomesorhizobium</taxon>
    </lineage>
</organism>
<dbReference type="AlphaFoldDB" id="A0A6G4W9S6"/>
<gene>
    <name evidence="1" type="ORF">G6N73_06735</name>
</gene>
<name>A0A6G4W9S6_9HYPH</name>
<reference evidence="1 2" key="1">
    <citation type="submission" date="2020-02" db="EMBL/GenBank/DDBJ databases">
        <title>Genome sequence of strain CCNWXJ40-4.</title>
        <authorList>
            <person name="Gao J."/>
            <person name="Sun J."/>
        </authorList>
    </citation>
    <scope>NUCLEOTIDE SEQUENCE [LARGE SCALE GENOMIC DNA]</scope>
    <source>
        <strain evidence="1 2">CCNWXJ 40-4</strain>
    </source>
</reference>